<feature type="compositionally biased region" description="Basic residues" evidence="1">
    <location>
        <begin position="414"/>
        <end position="428"/>
    </location>
</feature>
<feature type="transmembrane region" description="Helical" evidence="2">
    <location>
        <begin position="267"/>
        <end position="285"/>
    </location>
</feature>
<feature type="transmembrane region" description="Helical" evidence="2">
    <location>
        <begin position="195"/>
        <end position="221"/>
    </location>
</feature>
<accession>A0A5K0U8I3</accession>
<keyword evidence="4" id="KW-1185">Reference proteome</keyword>
<keyword evidence="2" id="KW-1133">Transmembrane helix</keyword>
<evidence type="ECO:0000256" key="1">
    <source>
        <dbReference type="SAM" id="MobiDB-lite"/>
    </source>
</evidence>
<protein>
    <submittedName>
        <fullName evidence="3">Uncharacterized protein</fullName>
    </submittedName>
</protein>
<sequence>MNNTNVTEIVGANTTALLGTVSNVVGSGLSNGIDRAKDFLVNSTNTARNYISSVDWSNIMTYVSLFIASCIQMFNSLHPVARKMTIFSLGAYAVAWVMTLAVAYLKRTRGSADYRSKTGMAIVLYNIVNFIGVFVMCVTVLWNVSVGLYRGVDWSLSHGVTLSYLFHIVCLISLFTNILSGAIPTLTEFFVEHLLLVFGPALSIVFWSPYNVVFITTLVFATLMSPFLGPYSYYMAITAHSVNTIVSGYGVYKTGVRDLVSASNSPLFYVFIYSILTVLLCIYYVRRRSQYEKIARERTQKQYIEMMDRYKESIKGDKAKQKKLREAIASLEKKGYNIPELRNMLSDGSPKSDKVTFTSSGPVSPTSVSTATPTNSNESLSSSADSASTVDSLDVESTVSNMSTKSTVSTSQKISKRPGNRKSRRRGH</sequence>
<feature type="transmembrane region" description="Helical" evidence="2">
    <location>
        <begin position="125"/>
        <end position="149"/>
    </location>
</feature>
<comment type="caution">
    <text evidence="3">The sequence shown here is derived from an EMBL/GenBank/DDBJ whole genome shotgun (WGS) entry which is preliminary data.</text>
</comment>
<keyword evidence="2" id="KW-0812">Transmembrane</keyword>
<feature type="compositionally biased region" description="Low complexity" evidence="1">
    <location>
        <begin position="355"/>
        <end position="392"/>
    </location>
</feature>
<feature type="transmembrane region" description="Helical" evidence="2">
    <location>
        <begin position="161"/>
        <end position="183"/>
    </location>
</feature>
<name>A0A5K0U8I3_9VIRU</name>
<keyword evidence="2" id="KW-0472">Membrane</keyword>
<dbReference type="EMBL" id="UPSH01000001">
    <property type="protein sequence ID" value="VBB17643.1"/>
    <property type="molecule type" value="Genomic_DNA"/>
</dbReference>
<feature type="transmembrane region" description="Helical" evidence="2">
    <location>
        <begin position="56"/>
        <end position="74"/>
    </location>
</feature>
<evidence type="ECO:0000313" key="4">
    <source>
        <dbReference type="Proteomes" id="UP000594342"/>
    </source>
</evidence>
<feature type="compositionally biased region" description="Polar residues" evidence="1">
    <location>
        <begin position="397"/>
        <end position="413"/>
    </location>
</feature>
<gene>
    <name evidence="3" type="ORF">YASMINEVIRUS_106</name>
</gene>
<feature type="transmembrane region" description="Helical" evidence="2">
    <location>
        <begin position="86"/>
        <end position="105"/>
    </location>
</feature>
<proteinExistence type="predicted"/>
<feature type="region of interest" description="Disordered" evidence="1">
    <location>
        <begin position="341"/>
        <end position="428"/>
    </location>
</feature>
<evidence type="ECO:0000313" key="3">
    <source>
        <dbReference type="EMBL" id="VBB17643.1"/>
    </source>
</evidence>
<evidence type="ECO:0000256" key="2">
    <source>
        <dbReference type="SAM" id="Phobius"/>
    </source>
</evidence>
<reference evidence="3 4" key="1">
    <citation type="submission" date="2018-10" db="EMBL/GenBank/DDBJ databases">
        <authorList>
            <consortium name="IHU Genomes"/>
        </authorList>
    </citation>
    <scope>NUCLEOTIDE SEQUENCE [LARGE SCALE GENOMIC DNA]</scope>
    <source>
        <strain evidence="3 4">A1</strain>
    </source>
</reference>
<organism evidence="3 4">
    <name type="scientific">Yasminevirus sp. GU-2018</name>
    <dbReference type="NCBI Taxonomy" id="2420051"/>
    <lineage>
        <taxon>Viruses</taxon>
        <taxon>Varidnaviria</taxon>
        <taxon>Bamfordvirae</taxon>
        <taxon>Nucleocytoviricota</taxon>
        <taxon>Megaviricetes</taxon>
        <taxon>Imitervirales</taxon>
        <taxon>Mimiviridae</taxon>
        <taxon>Klosneuvirinae</taxon>
        <taxon>Yasminevirus</taxon>
        <taxon>Yasminevirus saudimassiliense</taxon>
    </lineage>
</organism>
<dbReference type="Proteomes" id="UP000594342">
    <property type="component" value="Unassembled WGS sequence"/>
</dbReference>